<feature type="transmembrane region" description="Helical" evidence="2">
    <location>
        <begin position="168"/>
        <end position="186"/>
    </location>
</feature>
<organism evidence="3 4">
    <name type="scientific">Dactylosporangium maewongense</name>
    <dbReference type="NCBI Taxonomy" id="634393"/>
    <lineage>
        <taxon>Bacteria</taxon>
        <taxon>Bacillati</taxon>
        <taxon>Actinomycetota</taxon>
        <taxon>Actinomycetes</taxon>
        <taxon>Micromonosporales</taxon>
        <taxon>Micromonosporaceae</taxon>
        <taxon>Dactylosporangium</taxon>
    </lineage>
</organism>
<feature type="region of interest" description="Disordered" evidence="1">
    <location>
        <begin position="1"/>
        <end position="123"/>
    </location>
</feature>
<comment type="caution">
    <text evidence="3">The sequence shown here is derived from an EMBL/GenBank/DDBJ whole genome shotgun (WGS) entry which is preliminary data.</text>
</comment>
<evidence type="ECO:0000313" key="4">
    <source>
        <dbReference type="Proteomes" id="UP001501470"/>
    </source>
</evidence>
<keyword evidence="2" id="KW-1133">Transmembrane helix</keyword>
<accession>A0ABN2ADB1</accession>
<evidence type="ECO:0000256" key="1">
    <source>
        <dbReference type="SAM" id="MobiDB-lite"/>
    </source>
</evidence>
<protein>
    <recommendedName>
        <fullName evidence="5">Thrombospondin</fullName>
    </recommendedName>
</protein>
<reference evidence="3 4" key="1">
    <citation type="journal article" date="2019" name="Int. J. Syst. Evol. Microbiol.">
        <title>The Global Catalogue of Microorganisms (GCM) 10K type strain sequencing project: providing services to taxonomists for standard genome sequencing and annotation.</title>
        <authorList>
            <consortium name="The Broad Institute Genomics Platform"/>
            <consortium name="The Broad Institute Genome Sequencing Center for Infectious Disease"/>
            <person name="Wu L."/>
            <person name="Ma J."/>
        </authorList>
    </citation>
    <scope>NUCLEOTIDE SEQUENCE [LARGE SCALE GENOMIC DNA]</scope>
    <source>
        <strain evidence="3 4">JCM 15933</strain>
    </source>
</reference>
<feature type="compositionally biased region" description="Basic and acidic residues" evidence="1">
    <location>
        <begin position="14"/>
        <end position="55"/>
    </location>
</feature>
<dbReference type="EMBL" id="BAAAQD010000006">
    <property type="protein sequence ID" value="GAA1516023.1"/>
    <property type="molecule type" value="Genomic_DNA"/>
</dbReference>
<feature type="transmembrane region" description="Helical" evidence="2">
    <location>
        <begin position="192"/>
        <end position="212"/>
    </location>
</feature>
<keyword evidence="2" id="KW-0472">Membrane</keyword>
<evidence type="ECO:0000313" key="3">
    <source>
        <dbReference type="EMBL" id="GAA1516023.1"/>
    </source>
</evidence>
<feature type="transmembrane region" description="Helical" evidence="2">
    <location>
        <begin position="224"/>
        <end position="246"/>
    </location>
</feature>
<evidence type="ECO:0000256" key="2">
    <source>
        <dbReference type="SAM" id="Phobius"/>
    </source>
</evidence>
<dbReference type="RefSeq" id="WP_344502840.1">
    <property type="nucleotide sequence ID" value="NZ_BAAAQD010000006.1"/>
</dbReference>
<dbReference type="Proteomes" id="UP001501470">
    <property type="component" value="Unassembled WGS sequence"/>
</dbReference>
<sequence>MARIGQLFGGRNAQVDRDHDGVDDRTLDQKAGDTADRKVDPKVDRDHDGVDDRVEGGTLYGKADRDHDGVADRTLDPKAGPTVDLDHDGIDDRVESKRLRTSDRTHRIPAVGPLPGDTDTDRDGIADRRESHTTTMKPVIDREPVTDREIVTDPEVVAEPGRPARASMLSTLGLIAGVVAVAAALTGLLAVWALPLGALGLLLSFGGIIAGARRHVAGRGLGTLGVLFSGTAVVFAILAITGQVSWLDTDVDQVARLNEWLDTKVTWIKDW</sequence>
<keyword evidence="4" id="KW-1185">Reference proteome</keyword>
<keyword evidence="2" id="KW-0812">Transmembrane</keyword>
<name>A0ABN2ADB1_9ACTN</name>
<gene>
    <name evidence="3" type="ORF">GCM10009827_033420</name>
</gene>
<feature type="compositionally biased region" description="Basic and acidic residues" evidence="1">
    <location>
        <begin position="62"/>
        <end position="76"/>
    </location>
</feature>
<feature type="compositionally biased region" description="Basic and acidic residues" evidence="1">
    <location>
        <begin position="84"/>
        <end position="106"/>
    </location>
</feature>
<evidence type="ECO:0008006" key="5">
    <source>
        <dbReference type="Google" id="ProtNLM"/>
    </source>
</evidence>
<proteinExistence type="predicted"/>